<keyword evidence="1" id="KW-0732">Signal</keyword>
<accession>A0A0P1EQ85</accession>
<reference evidence="2 3" key="1">
    <citation type="submission" date="2015-09" db="EMBL/GenBank/DDBJ databases">
        <authorList>
            <consortium name="Swine Surveillance"/>
        </authorList>
    </citation>
    <scope>NUCLEOTIDE SEQUENCE [LARGE SCALE GENOMIC DNA]</scope>
    <source>
        <strain evidence="2 3">CECT 7688</strain>
    </source>
</reference>
<dbReference type="AlphaFoldDB" id="A0A0P1EQ85"/>
<protein>
    <recommendedName>
        <fullName evidence="4">Lipid A deacylase LpxR family protein</fullName>
    </recommendedName>
</protein>
<evidence type="ECO:0000313" key="3">
    <source>
        <dbReference type="Proteomes" id="UP000054823"/>
    </source>
</evidence>
<feature type="signal peptide" evidence="1">
    <location>
        <begin position="1"/>
        <end position="21"/>
    </location>
</feature>
<dbReference type="EMBL" id="CYPW01000017">
    <property type="protein sequence ID" value="CUH52366.1"/>
    <property type="molecule type" value="Genomic_DNA"/>
</dbReference>
<keyword evidence="3" id="KW-1185">Reference proteome</keyword>
<sequence length="304" mass="33024">MFKKLVGAVLAGVLAVQAAQAEERSVLGAGYLLVNDTLGDGYDRWRTGSAVFSLAYGPEWDGAAPEALGSLLEFRLGGEIIAPMSLRTQRSWDRRYASSVAFGVHNHIQRGWLEASLGAAVVAIGPQTNLDEIQGFIHRNAEAPLPSQQVLDAQIPNAWRLRGVAEFGTTVDFGDSARLRPFVELRGGDETLARVGFDFTLGSYGRADLLARDSVTGHRYSVVRAQTPGVSLIVGADAAKVADSIYLPEVGGLERTDVRTRLRAGVNWTGKKHSIFYGVSWLGKEFEAQPEEQLIGAINFTYRF</sequence>
<dbReference type="Pfam" id="PF09982">
    <property type="entry name" value="LpxR"/>
    <property type="match status" value="1"/>
</dbReference>
<evidence type="ECO:0008006" key="4">
    <source>
        <dbReference type="Google" id="ProtNLM"/>
    </source>
</evidence>
<proteinExistence type="predicted"/>
<organism evidence="2 3">
    <name type="scientific">Shimia marina</name>
    <dbReference type="NCBI Taxonomy" id="321267"/>
    <lineage>
        <taxon>Bacteria</taxon>
        <taxon>Pseudomonadati</taxon>
        <taxon>Pseudomonadota</taxon>
        <taxon>Alphaproteobacteria</taxon>
        <taxon>Rhodobacterales</taxon>
        <taxon>Roseobacteraceae</taxon>
    </lineage>
</organism>
<dbReference type="RefSeq" id="WP_058239580.1">
    <property type="nucleotide sequence ID" value="NZ_CYPW01000017.1"/>
</dbReference>
<evidence type="ECO:0000313" key="2">
    <source>
        <dbReference type="EMBL" id="CUH52366.1"/>
    </source>
</evidence>
<dbReference type="STRING" id="321267.SHM7688_01812"/>
<dbReference type="InterPro" id="IPR018707">
    <property type="entry name" value="LpxR"/>
</dbReference>
<dbReference type="OrthoDB" id="7721289at2"/>
<feature type="chain" id="PRO_5006061791" description="Lipid A deacylase LpxR family protein" evidence="1">
    <location>
        <begin position="22"/>
        <end position="304"/>
    </location>
</feature>
<dbReference type="InterPro" id="IPR037107">
    <property type="entry name" value="Put_OMP_sf"/>
</dbReference>
<dbReference type="Gene3D" id="2.40.128.140">
    <property type="entry name" value="Outer membrane protein"/>
    <property type="match status" value="1"/>
</dbReference>
<name>A0A0P1EQ85_9RHOB</name>
<dbReference type="Proteomes" id="UP000054823">
    <property type="component" value="Unassembled WGS sequence"/>
</dbReference>
<gene>
    <name evidence="2" type="ORF">SHM7688_01812</name>
</gene>
<evidence type="ECO:0000256" key="1">
    <source>
        <dbReference type="SAM" id="SignalP"/>
    </source>
</evidence>